<dbReference type="PANTHER" id="PTHR10188">
    <property type="entry name" value="L-ASPARAGINASE"/>
    <property type="match status" value="1"/>
</dbReference>
<comment type="catalytic activity">
    <reaction evidence="1">
        <text>Cleavage of a beta-linked Asp residue from the N-terminus of a polypeptide.</text>
        <dbReference type="EC" id="3.4.19.5"/>
    </reaction>
</comment>
<organism evidence="11">
    <name type="scientific">Aegilops tauschii</name>
    <name type="common">Tausch's goatgrass</name>
    <name type="synonym">Aegilops squarrosa</name>
    <dbReference type="NCBI Taxonomy" id="37682"/>
    <lineage>
        <taxon>Eukaryota</taxon>
        <taxon>Viridiplantae</taxon>
        <taxon>Streptophyta</taxon>
        <taxon>Embryophyta</taxon>
        <taxon>Tracheophyta</taxon>
        <taxon>Spermatophyta</taxon>
        <taxon>Magnoliopsida</taxon>
        <taxon>Liliopsida</taxon>
        <taxon>Poales</taxon>
        <taxon>Poaceae</taxon>
        <taxon>BOP clade</taxon>
        <taxon>Pooideae</taxon>
        <taxon>Triticodae</taxon>
        <taxon>Triticeae</taxon>
        <taxon>Triticinae</taxon>
        <taxon>Aegilops</taxon>
    </lineage>
</organism>
<feature type="site" description="Cleavage; by autolysis" evidence="9">
    <location>
        <begin position="585"/>
        <end position="586"/>
    </location>
</feature>
<dbReference type="GO" id="GO:0006508">
    <property type="term" value="P:proteolysis"/>
    <property type="evidence" value="ECO:0007669"/>
    <property type="project" value="UniProtKB-KW"/>
</dbReference>
<dbReference type="InterPro" id="IPR029055">
    <property type="entry name" value="Ntn_hydrolases_N"/>
</dbReference>
<sequence length="716" mass="77162">MELVSPRLPQRDACVLLSVSPWCHRALAANPKLWEVLDLHEMKKAGERLISALSLARYRHLKVVNLEFAQDIEDRHFLRLKETGAILLEELEFLNLNACQKISDTGIGAATSLCPNLRALSIYWIVGLTDASIEHVVKNCKQIIDLNMSGCKLYFLVAFYPTDWIYITCTQNISDRGIQLVADNYQGLQKLDITRCIKLTDDALQKVLEKCSALESLNMYALSSFTDKAYTKIGYLGNLTFLDLCGAQGSQNLTDDGLSSISRCGSLTYLNLSWCVRVTDVGVVAIAQGCRSLELLSLFGILGVTDACLEALSKSCSNSLTTLDVNGCTGIKIWFSYSSFLQMNCLIDEYPCSTEEEPGRADPTVPTIELLQGAQLETTAQHTGGAGGWTIELVAGADRPMGWAIALHGGAGDIPRTLPPERREPRLATLRRCLDLGAAALRAGRSALDVVELVVRELEDCPHFNAGKGSVLTSDGTVEMEASVMDGTDMRCGAVSGLSTVVNPISLARLVMDKTPHIYLAFDGAEAFARDQGVEIRDQSHFITEENIERLRNAKEANRVQIDYTQYNYTQPIQAPNDDDNSRTGTVGCVAVDASGGLASAPSTGGLVNKMAGRVGDTPVIGAGTYANALCAVSTTGKGEDIIRHTVARDVVAVMEHRGLPLEEAAARVVAGVPRGSVGLVAVSAAGEVTMAYNTTGMFRACATEDGHSEVAIWPA</sequence>
<dbReference type="InterPro" id="IPR000246">
    <property type="entry name" value="Peptidase_T2"/>
</dbReference>
<dbReference type="AlphaFoldDB" id="R7W354"/>
<evidence type="ECO:0000256" key="2">
    <source>
        <dbReference type="ARBA" id="ARBA00011601"/>
    </source>
</evidence>
<evidence type="ECO:0000256" key="1">
    <source>
        <dbReference type="ARBA" id="ARBA00000306"/>
    </source>
</evidence>
<dbReference type="EnsemblPlants" id="EMT01892">
    <property type="protein sequence ID" value="EMT01892"/>
    <property type="gene ID" value="F775_15713"/>
</dbReference>
<evidence type="ECO:0000256" key="5">
    <source>
        <dbReference type="ARBA" id="ARBA00022801"/>
    </source>
</evidence>
<dbReference type="FunFam" id="3.60.20.30:FF:000001">
    <property type="entry name" value="Isoaspartyl peptidase/L-asparaginase"/>
    <property type="match status" value="1"/>
</dbReference>
<dbReference type="SUPFAM" id="SSF52047">
    <property type="entry name" value="RNI-like"/>
    <property type="match status" value="1"/>
</dbReference>
<feature type="active site" description="Nucleophile" evidence="7">
    <location>
        <position position="586"/>
    </location>
</feature>
<dbReference type="InterPro" id="IPR057207">
    <property type="entry name" value="FBXL15_LRR"/>
</dbReference>
<evidence type="ECO:0000256" key="3">
    <source>
        <dbReference type="ARBA" id="ARBA00012879"/>
    </source>
</evidence>
<dbReference type="EC" id="3.4.19.5" evidence="3"/>
<dbReference type="InterPro" id="IPR006553">
    <property type="entry name" value="Leu-rich_rpt_Cys-con_subtyp"/>
</dbReference>
<evidence type="ECO:0000256" key="6">
    <source>
        <dbReference type="ARBA" id="ARBA00022813"/>
    </source>
</evidence>
<dbReference type="Pfam" id="PF25372">
    <property type="entry name" value="DUF7885"/>
    <property type="match status" value="1"/>
</dbReference>
<dbReference type="Gene3D" id="3.60.20.30">
    <property type="entry name" value="(Glycosyl)asparaginase"/>
    <property type="match status" value="1"/>
</dbReference>
<keyword evidence="5" id="KW-0378">Hydrolase</keyword>
<dbReference type="GO" id="GO:0004067">
    <property type="term" value="F:asparaginase activity"/>
    <property type="evidence" value="ECO:0007669"/>
    <property type="project" value="UniProtKB-ARBA"/>
</dbReference>
<comment type="subunit">
    <text evidence="2">Heterotetramer of two alpha and two beta chains arranged as a dimer of alpha/beta heterodimers.</text>
</comment>
<evidence type="ECO:0000256" key="7">
    <source>
        <dbReference type="PIRSR" id="PIRSR600246-1"/>
    </source>
</evidence>
<dbReference type="PANTHER" id="PTHR10188:SF6">
    <property type="entry name" value="N(4)-(BETA-N-ACETYLGLUCOSAMINYL)-L-ASPARAGINASE"/>
    <property type="match status" value="1"/>
</dbReference>
<evidence type="ECO:0000259" key="10">
    <source>
        <dbReference type="Pfam" id="PF25372"/>
    </source>
</evidence>
<evidence type="ECO:0000256" key="9">
    <source>
        <dbReference type="PIRSR" id="PIRSR600246-3"/>
    </source>
</evidence>
<dbReference type="FunFam" id="3.80.10.10:FF:000535">
    <property type="entry name" value="Leucine Rich Repeat family protein"/>
    <property type="match status" value="1"/>
</dbReference>
<evidence type="ECO:0000256" key="8">
    <source>
        <dbReference type="PIRSR" id="PIRSR600246-2"/>
    </source>
</evidence>
<evidence type="ECO:0000256" key="4">
    <source>
        <dbReference type="ARBA" id="ARBA00022670"/>
    </source>
</evidence>
<proteinExistence type="predicted"/>
<dbReference type="MEROPS" id="T02.A01"/>
<feature type="binding site" evidence="8">
    <location>
        <begin position="614"/>
        <end position="617"/>
    </location>
    <ligand>
        <name>substrate</name>
    </ligand>
</feature>
<protein>
    <recommendedName>
        <fullName evidence="3">beta-aspartyl-peptidase</fullName>
        <ecNumber evidence="3">3.4.19.5</ecNumber>
    </recommendedName>
</protein>
<dbReference type="Gene3D" id="3.80.10.10">
    <property type="entry name" value="Ribonuclease Inhibitor"/>
    <property type="match status" value="2"/>
</dbReference>
<keyword evidence="4" id="KW-0645">Protease</keyword>
<dbReference type="GO" id="GO:0008798">
    <property type="term" value="F:beta-aspartyl-peptidase activity"/>
    <property type="evidence" value="ECO:0007669"/>
    <property type="project" value="UniProtKB-EC"/>
</dbReference>
<dbReference type="Pfam" id="PF01112">
    <property type="entry name" value="Asparaginase_2"/>
    <property type="match status" value="1"/>
</dbReference>
<reference evidence="11" key="1">
    <citation type="submission" date="2015-06" db="UniProtKB">
        <authorList>
            <consortium name="EnsemblPlants"/>
        </authorList>
    </citation>
    <scope>IDENTIFICATION</scope>
</reference>
<dbReference type="CDD" id="cd04701">
    <property type="entry name" value="Asparaginase_2"/>
    <property type="match status" value="1"/>
</dbReference>
<feature type="binding site" evidence="8">
    <location>
        <begin position="636"/>
        <end position="639"/>
    </location>
    <ligand>
        <name>substrate</name>
    </ligand>
</feature>
<name>R7W354_AEGTA</name>
<keyword evidence="6" id="KW-0068">Autocatalytic cleavage</keyword>
<dbReference type="InterPro" id="IPR032675">
    <property type="entry name" value="LRR_dom_sf"/>
</dbReference>
<feature type="domain" description="F-box/LRR-repeat protein 15-like leucin rich repeat" evidence="10">
    <location>
        <begin position="172"/>
        <end position="285"/>
    </location>
</feature>
<dbReference type="SMART" id="SM00367">
    <property type="entry name" value="LRR_CC"/>
    <property type="match status" value="6"/>
</dbReference>
<dbReference type="SUPFAM" id="SSF56235">
    <property type="entry name" value="N-terminal nucleophile aminohydrolases (Ntn hydrolases)"/>
    <property type="match status" value="1"/>
</dbReference>
<evidence type="ECO:0000313" key="11">
    <source>
        <dbReference type="EnsemblPlants" id="EMT01892"/>
    </source>
</evidence>
<accession>R7W354</accession>